<evidence type="ECO:0000313" key="1">
    <source>
        <dbReference type="EMBL" id="KAI8544169.1"/>
    </source>
</evidence>
<comment type="caution">
    <text evidence="1">The sequence shown here is derived from an EMBL/GenBank/DDBJ whole genome shotgun (WGS) entry which is preliminary data.</text>
</comment>
<protein>
    <submittedName>
        <fullName evidence="1">Uncharacterized protein</fullName>
    </submittedName>
</protein>
<proteinExistence type="predicted"/>
<reference evidence="1" key="1">
    <citation type="submission" date="2022-02" db="EMBL/GenBank/DDBJ databases">
        <title>Plant Genome Project.</title>
        <authorList>
            <person name="Zhang R.-G."/>
        </authorList>
    </citation>
    <scope>NUCLEOTIDE SEQUENCE</scope>
    <source>
        <strain evidence="1">AT1</strain>
    </source>
</reference>
<keyword evidence="2" id="KW-1185">Reference proteome</keyword>
<dbReference type="Proteomes" id="UP001062846">
    <property type="component" value="Chromosome 8"/>
</dbReference>
<accession>A0ACC0MTE0</accession>
<organism evidence="1 2">
    <name type="scientific">Rhododendron molle</name>
    <name type="common">Chinese azalea</name>
    <name type="synonym">Azalea mollis</name>
    <dbReference type="NCBI Taxonomy" id="49168"/>
    <lineage>
        <taxon>Eukaryota</taxon>
        <taxon>Viridiplantae</taxon>
        <taxon>Streptophyta</taxon>
        <taxon>Embryophyta</taxon>
        <taxon>Tracheophyta</taxon>
        <taxon>Spermatophyta</taxon>
        <taxon>Magnoliopsida</taxon>
        <taxon>eudicotyledons</taxon>
        <taxon>Gunneridae</taxon>
        <taxon>Pentapetalae</taxon>
        <taxon>asterids</taxon>
        <taxon>Ericales</taxon>
        <taxon>Ericaceae</taxon>
        <taxon>Ericoideae</taxon>
        <taxon>Rhodoreae</taxon>
        <taxon>Rhododendron</taxon>
    </lineage>
</organism>
<gene>
    <name evidence="1" type="ORF">RHMOL_Rhmol08G0275100</name>
</gene>
<name>A0ACC0MTE0_RHOML</name>
<dbReference type="EMBL" id="CM046395">
    <property type="protein sequence ID" value="KAI8544169.1"/>
    <property type="molecule type" value="Genomic_DNA"/>
</dbReference>
<sequence>MRLVKILILEDICNACHVKVWESNADGAFAASEDTWKEPPGRGTEIRLHLREEAWGIFQGEQMKVVVAMAMGLTGKFIGVTILITNCMVAAQLRHGQQFQHFIIITINLASKDQSKMSQPVKELDILLSQIAAGVPLDRMRGPNDLENFSLPRQDLFLSNGVGEVQIRSMGGLYVLVSFQSKEILEEVLKENDIRNRNRVILKEADSGFVVEAPLDEAYSGRKKTASVVETRKTLGVARGARPDQEAIDGELQLTTNFLRKAKSGHNGERDSNDEKYD</sequence>
<evidence type="ECO:0000313" key="2">
    <source>
        <dbReference type="Proteomes" id="UP001062846"/>
    </source>
</evidence>